<dbReference type="RefSeq" id="WP_045546789.1">
    <property type="nucleotide sequence ID" value="NZ_JZDQ02000033.1"/>
</dbReference>
<dbReference type="Gene3D" id="3.40.190.10">
    <property type="entry name" value="Periplasmic binding protein-like II"/>
    <property type="match status" value="1"/>
</dbReference>
<protein>
    <submittedName>
        <fullName evidence="2">Carbohydrate-binding protein</fullName>
    </submittedName>
</protein>
<evidence type="ECO:0000256" key="1">
    <source>
        <dbReference type="SAM" id="SignalP"/>
    </source>
</evidence>
<dbReference type="InterPro" id="IPR006311">
    <property type="entry name" value="TAT_signal"/>
</dbReference>
<accession>A0A1J4MZJ0</accession>
<dbReference type="EMBL" id="JZDQ02000033">
    <property type="protein sequence ID" value="OIJ24764.1"/>
    <property type="molecule type" value="Genomic_DNA"/>
</dbReference>
<dbReference type="PANTHER" id="PTHR43649:SF14">
    <property type="entry name" value="BLR3389 PROTEIN"/>
    <property type="match status" value="1"/>
</dbReference>
<reference evidence="2" key="1">
    <citation type="submission" date="2016-10" db="EMBL/GenBank/DDBJ databases">
        <title>Draft Genome Sequence of Nocardioides luteus Strain BAFB, an Alkane-Degrading Bacterium Isolated from JP-7 Polluted Soil.</title>
        <authorList>
            <person name="Brown L."/>
            <person name="Ruiz O.N."/>
            <person name="Gunasekera T."/>
        </authorList>
    </citation>
    <scope>NUCLEOTIDE SEQUENCE [LARGE SCALE GENOMIC DNA]</scope>
    <source>
        <strain evidence="2">BAFB</strain>
    </source>
</reference>
<comment type="caution">
    <text evidence="2">The sequence shown here is derived from an EMBL/GenBank/DDBJ whole genome shotgun (WGS) entry which is preliminary data.</text>
</comment>
<sequence length="452" mass="48186">MARRSTMLSRRGLLTGAAAIGGAAALSGGLSACGAAGAASAADPDQIQFWTLLSGGDGGTMADMVAKATGSGAAYDVKTTTLVWGEPYYTKLAMAATGGRPPELAIMHASRVPGYAPGGLLDTWDVGRLAELGVSQDDFPEEIWKKGMIGDKVFAVALDAHPTVLMFNPEICDKAGVLDSDGRLRKTESPEEFIDLVSQVGGQTKGTPPLSYGYLGDGSQMFRLFYTFYTQHGAAMTFPEGGKAEIDDDIAVESLQLMQRLLDGKLAVQRNDYAAALAEFATGRSGLLFTGVWELRSVKEAGVPFDMTAIPTLFGTPAAYADSHAFVLPHQNEVDEHRRDLTYRFVADLLKGSYEWATAGHVPAYLPVTQSPEYAKLTPQSHYADVAERVNYDPAAWFTGSASNFHSGFGNAIQPALMTGKGAPGAIDAFRARVDRLLKTQNPVDPDGTWKP</sequence>
<keyword evidence="1" id="KW-0732">Signal</keyword>
<dbReference type="PANTHER" id="PTHR43649">
    <property type="entry name" value="ARABINOSE-BINDING PROTEIN-RELATED"/>
    <property type="match status" value="1"/>
</dbReference>
<evidence type="ECO:0000313" key="3">
    <source>
        <dbReference type="Proteomes" id="UP000033772"/>
    </source>
</evidence>
<evidence type="ECO:0000313" key="2">
    <source>
        <dbReference type="EMBL" id="OIJ24764.1"/>
    </source>
</evidence>
<feature type="chain" id="PRO_5009630395" evidence="1">
    <location>
        <begin position="42"/>
        <end position="452"/>
    </location>
</feature>
<feature type="signal peptide" evidence="1">
    <location>
        <begin position="1"/>
        <end position="41"/>
    </location>
</feature>
<proteinExistence type="predicted"/>
<dbReference type="SUPFAM" id="SSF53850">
    <property type="entry name" value="Periplasmic binding protein-like II"/>
    <property type="match status" value="1"/>
</dbReference>
<keyword evidence="3" id="KW-1185">Reference proteome</keyword>
<dbReference type="Proteomes" id="UP000033772">
    <property type="component" value="Unassembled WGS sequence"/>
</dbReference>
<dbReference type="InterPro" id="IPR006059">
    <property type="entry name" value="SBP"/>
</dbReference>
<dbReference type="PROSITE" id="PS51318">
    <property type="entry name" value="TAT"/>
    <property type="match status" value="1"/>
</dbReference>
<dbReference type="PROSITE" id="PS51257">
    <property type="entry name" value="PROKAR_LIPOPROTEIN"/>
    <property type="match status" value="1"/>
</dbReference>
<dbReference type="Pfam" id="PF13416">
    <property type="entry name" value="SBP_bac_8"/>
    <property type="match status" value="1"/>
</dbReference>
<gene>
    <name evidence="2" type="ORF">UG56_020990</name>
</gene>
<dbReference type="InterPro" id="IPR050490">
    <property type="entry name" value="Bact_solute-bd_prot1"/>
</dbReference>
<organism evidence="2 3">
    <name type="scientific">Nocardioides luteus</name>
    <dbReference type="NCBI Taxonomy" id="1844"/>
    <lineage>
        <taxon>Bacteria</taxon>
        <taxon>Bacillati</taxon>
        <taxon>Actinomycetota</taxon>
        <taxon>Actinomycetes</taxon>
        <taxon>Propionibacteriales</taxon>
        <taxon>Nocardioidaceae</taxon>
        <taxon>Nocardioides</taxon>
    </lineage>
</organism>
<dbReference type="AlphaFoldDB" id="A0A1J4MZJ0"/>
<dbReference type="STRING" id="1844.UG56_020990"/>
<name>A0A1J4MZJ0_9ACTN</name>